<dbReference type="EMBL" id="JAMQYH010000003">
    <property type="protein sequence ID" value="KAJ1693034.1"/>
    <property type="molecule type" value="Genomic_DNA"/>
</dbReference>
<proteinExistence type="inferred from homology"/>
<protein>
    <submittedName>
        <fullName evidence="2">Uncharacterized protein</fullName>
    </submittedName>
</protein>
<dbReference type="OrthoDB" id="1936278at2759"/>
<reference evidence="2" key="1">
    <citation type="journal article" date="2022" name="Cell">
        <title>Repeat-based holocentromeres influence genome architecture and karyotype evolution.</title>
        <authorList>
            <person name="Hofstatter P.G."/>
            <person name="Thangavel G."/>
            <person name="Lux T."/>
            <person name="Neumann P."/>
            <person name="Vondrak T."/>
            <person name="Novak P."/>
            <person name="Zhang M."/>
            <person name="Costa L."/>
            <person name="Castellani M."/>
            <person name="Scott A."/>
            <person name="Toegelov H."/>
            <person name="Fuchs J."/>
            <person name="Mata-Sucre Y."/>
            <person name="Dias Y."/>
            <person name="Vanzela A.L.L."/>
            <person name="Huettel B."/>
            <person name="Almeida C.C.S."/>
            <person name="Simkova H."/>
            <person name="Souza G."/>
            <person name="Pedrosa-Harand A."/>
            <person name="Macas J."/>
            <person name="Mayer K.F.X."/>
            <person name="Houben A."/>
            <person name="Marques A."/>
        </authorList>
    </citation>
    <scope>NUCLEOTIDE SEQUENCE</scope>
    <source>
        <strain evidence="2">RhyBre1mFocal</strain>
    </source>
</reference>
<evidence type="ECO:0000313" key="3">
    <source>
        <dbReference type="Proteomes" id="UP001151287"/>
    </source>
</evidence>
<dbReference type="GO" id="GO:0009733">
    <property type="term" value="P:response to auxin"/>
    <property type="evidence" value="ECO:0007669"/>
    <property type="project" value="InterPro"/>
</dbReference>
<comment type="caution">
    <text evidence="2">The sequence shown here is derived from an EMBL/GenBank/DDBJ whole genome shotgun (WGS) entry which is preliminary data.</text>
</comment>
<sequence length="138" mass="15475">MLTAKKLVSMVRNWKKLAALGKRRIVSVDTDTGYTHTVAGRGHIYIYTNDQKRFMVPLKYLSSSIFVELLRMSEEEYGLPSDGPIILPCDGACMECIISLIQSQVSGELEKAVLASIAGSWCTVPSLHQRKQFVIYDF</sequence>
<organism evidence="2 3">
    <name type="scientific">Rhynchospora breviuscula</name>
    <dbReference type="NCBI Taxonomy" id="2022672"/>
    <lineage>
        <taxon>Eukaryota</taxon>
        <taxon>Viridiplantae</taxon>
        <taxon>Streptophyta</taxon>
        <taxon>Embryophyta</taxon>
        <taxon>Tracheophyta</taxon>
        <taxon>Spermatophyta</taxon>
        <taxon>Magnoliopsida</taxon>
        <taxon>Liliopsida</taxon>
        <taxon>Poales</taxon>
        <taxon>Cyperaceae</taxon>
        <taxon>Cyperoideae</taxon>
        <taxon>Rhynchosporeae</taxon>
        <taxon>Rhynchospora</taxon>
    </lineage>
</organism>
<keyword evidence="3" id="KW-1185">Reference proteome</keyword>
<dbReference type="PANTHER" id="PTHR31175:SF82">
    <property type="entry name" value="AUXIN-RESPONSIVE PROTEIN SAUR65"/>
    <property type="match status" value="1"/>
</dbReference>
<gene>
    <name evidence="2" type="ORF">LUZ63_009732</name>
</gene>
<evidence type="ECO:0000256" key="1">
    <source>
        <dbReference type="ARBA" id="ARBA00006974"/>
    </source>
</evidence>
<dbReference type="Proteomes" id="UP001151287">
    <property type="component" value="Unassembled WGS sequence"/>
</dbReference>
<name>A0A9Q0CGF0_9POAL</name>
<evidence type="ECO:0000313" key="2">
    <source>
        <dbReference type="EMBL" id="KAJ1693034.1"/>
    </source>
</evidence>
<accession>A0A9Q0CGF0</accession>
<dbReference type="PANTHER" id="PTHR31175">
    <property type="entry name" value="AUXIN-RESPONSIVE FAMILY PROTEIN"/>
    <property type="match status" value="1"/>
</dbReference>
<dbReference type="AlphaFoldDB" id="A0A9Q0CGF0"/>
<dbReference type="Pfam" id="PF02519">
    <property type="entry name" value="Auxin_inducible"/>
    <property type="match status" value="1"/>
</dbReference>
<dbReference type="InterPro" id="IPR003676">
    <property type="entry name" value="SAUR_fam"/>
</dbReference>
<comment type="similarity">
    <text evidence="1">Belongs to the ARG7 family.</text>
</comment>